<feature type="region of interest" description="Disordered" evidence="1">
    <location>
        <begin position="112"/>
        <end position="138"/>
    </location>
</feature>
<dbReference type="Proteomes" id="UP000799767">
    <property type="component" value="Unassembled WGS sequence"/>
</dbReference>
<gene>
    <name evidence="4" type="ORF">BDY17DRAFT_320945</name>
</gene>
<sequence>MRITLRKAALLSLPVLASAVSLSDLAPRAQNLPPACNKVYNEQIPGCTASDFSSHDCSRSCILGLYALVDPIRNACGNRGITGENLIVAFLADIGPQQICVNAPTGTSLPPQTTAWPPPPHMGPGSSAWPSQTEPWGSTVTAGISTASSLPPSDTSSLVVDTSSAPTIRAWTSPTTTSAKTPTATSSTASPQTNFGDHSGGGSPFDASGNLGGAGSISLSIAVALLSTAVALFTTFR</sequence>
<dbReference type="OrthoDB" id="5427833at2759"/>
<dbReference type="AlphaFoldDB" id="A0A6A6Q2B1"/>
<organism evidence="4 5">
    <name type="scientific">Neohortaea acidophila</name>
    <dbReference type="NCBI Taxonomy" id="245834"/>
    <lineage>
        <taxon>Eukaryota</taxon>
        <taxon>Fungi</taxon>
        <taxon>Dikarya</taxon>
        <taxon>Ascomycota</taxon>
        <taxon>Pezizomycotina</taxon>
        <taxon>Dothideomycetes</taxon>
        <taxon>Dothideomycetidae</taxon>
        <taxon>Mycosphaerellales</taxon>
        <taxon>Teratosphaeriaceae</taxon>
        <taxon>Neohortaea</taxon>
    </lineage>
</organism>
<feature type="region of interest" description="Disordered" evidence="1">
    <location>
        <begin position="169"/>
        <end position="207"/>
    </location>
</feature>
<name>A0A6A6Q2B1_9PEZI</name>
<feature type="transmembrane region" description="Helical" evidence="2">
    <location>
        <begin position="217"/>
        <end position="236"/>
    </location>
</feature>
<evidence type="ECO:0000313" key="5">
    <source>
        <dbReference type="Proteomes" id="UP000799767"/>
    </source>
</evidence>
<evidence type="ECO:0008006" key="6">
    <source>
        <dbReference type="Google" id="ProtNLM"/>
    </source>
</evidence>
<feature type="chain" id="PRO_5025609500" description="Extracellular membrane protein CFEM domain-containing protein" evidence="3">
    <location>
        <begin position="20"/>
        <end position="237"/>
    </location>
</feature>
<keyword evidence="2" id="KW-0472">Membrane</keyword>
<keyword evidence="5" id="KW-1185">Reference proteome</keyword>
<proteinExistence type="predicted"/>
<protein>
    <recommendedName>
        <fullName evidence="6">Extracellular membrane protein CFEM domain-containing protein</fullName>
    </recommendedName>
</protein>
<dbReference type="EMBL" id="MU001632">
    <property type="protein sequence ID" value="KAF2486129.1"/>
    <property type="molecule type" value="Genomic_DNA"/>
</dbReference>
<evidence type="ECO:0000256" key="1">
    <source>
        <dbReference type="SAM" id="MobiDB-lite"/>
    </source>
</evidence>
<dbReference type="RefSeq" id="XP_033592698.1">
    <property type="nucleotide sequence ID" value="XM_033736536.1"/>
</dbReference>
<feature type="signal peptide" evidence="3">
    <location>
        <begin position="1"/>
        <end position="19"/>
    </location>
</feature>
<evidence type="ECO:0000256" key="2">
    <source>
        <dbReference type="SAM" id="Phobius"/>
    </source>
</evidence>
<keyword evidence="2" id="KW-1133">Transmembrane helix</keyword>
<reference evidence="4" key="1">
    <citation type="journal article" date="2020" name="Stud. Mycol.">
        <title>101 Dothideomycetes genomes: a test case for predicting lifestyles and emergence of pathogens.</title>
        <authorList>
            <person name="Haridas S."/>
            <person name="Albert R."/>
            <person name="Binder M."/>
            <person name="Bloem J."/>
            <person name="Labutti K."/>
            <person name="Salamov A."/>
            <person name="Andreopoulos B."/>
            <person name="Baker S."/>
            <person name="Barry K."/>
            <person name="Bills G."/>
            <person name="Bluhm B."/>
            <person name="Cannon C."/>
            <person name="Castanera R."/>
            <person name="Culley D."/>
            <person name="Daum C."/>
            <person name="Ezra D."/>
            <person name="Gonzalez J."/>
            <person name="Henrissat B."/>
            <person name="Kuo A."/>
            <person name="Liang C."/>
            <person name="Lipzen A."/>
            <person name="Lutzoni F."/>
            <person name="Magnuson J."/>
            <person name="Mondo S."/>
            <person name="Nolan M."/>
            <person name="Ohm R."/>
            <person name="Pangilinan J."/>
            <person name="Park H.-J."/>
            <person name="Ramirez L."/>
            <person name="Alfaro M."/>
            <person name="Sun H."/>
            <person name="Tritt A."/>
            <person name="Yoshinaga Y."/>
            <person name="Zwiers L.-H."/>
            <person name="Turgeon B."/>
            <person name="Goodwin S."/>
            <person name="Spatafora J."/>
            <person name="Crous P."/>
            <person name="Grigoriev I."/>
        </authorList>
    </citation>
    <scope>NUCLEOTIDE SEQUENCE</scope>
    <source>
        <strain evidence="4">CBS 113389</strain>
    </source>
</reference>
<evidence type="ECO:0000313" key="4">
    <source>
        <dbReference type="EMBL" id="KAF2486129.1"/>
    </source>
</evidence>
<keyword evidence="2" id="KW-0812">Transmembrane</keyword>
<keyword evidence="3" id="KW-0732">Signal</keyword>
<dbReference type="GeneID" id="54477538"/>
<feature type="compositionally biased region" description="Low complexity" evidence="1">
    <location>
        <begin position="172"/>
        <end position="193"/>
    </location>
</feature>
<accession>A0A6A6Q2B1</accession>
<feature type="compositionally biased region" description="Polar residues" evidence="1">
    <location>
        <begin position="128"/>
        <end position="138"/>
    </location>
</feature>
<evidence type="ECO:0000256" key="3">
    <source>
        <dbReference type="SAM" id="SignalP"/>
    </source>
</evidence>